<feature type="domain" description="TerD" evidence="2">
    <location>
        <begin position="22"/>
        <end position="177"/>
    </location>
</feature>
<keyword evidence="4" id="KW-1185">Reference proteome</keyword>
<name>A0A316TLV7_9ACTN</name>
<gene>
    <name evidence="3" type="ORF">DJ010_00875</name>
</gene>
<sequence>MTAGSPTGAGERDRIDRACSPALVVEVRWDPGAAETALAAFVCSADGTVLSQGHFVFRIQPVAGDRSVFLREDHPSGSGKTAQVLVDGTVLPATASSIELALATIPLSGHTLGSTSAIEVAVWRPADGVALASCSVPPPGPSSCVRLARLHVYDEEWGLEKVAQTYPKDFASLVRDFGVQLRD</sequence>
<evidence type="ECO:0000259" key="2">
    <source>
        <dbReference type="Pfam" id="PF02342"/>
    </source>
</evidence>
<dbReference type="InterPro" id="IPR003325">
    <property type="entry name" value="TerD"/>
</dbReference>
<dbReference type="PANTHER" id="PTHR32097:SF4">
    <property type="entry name" value="GENERAL STRESS PROTEIN 16U"/>
    <property type="match status" value="1"/>
</dbReference>
<comment type="similarity">
    <text evidence="1">Belongs to the CAPAB/TerDEXZ family.</text>
</comment>
<evidence type="ECO:0000313" key="3">
    <source>
        <dbReference type="EMBL" id="PWN04239.1"/>
    </source>
</evidence>
<proteinExistence type="inferred from homology"/>
<dbReference type="Pfam" id="PF02342">
    <property type="entry name" value="TerD"/>
    <property type="match status" value="1"/>
</dbReference>
<accession>A0A316TLV7</accession>
<dbReference type="OrthoDB" id="56224at2"/>
<dbReference type="AlphaFoldDB" id="A0A316TLV7"/>
<protein>
    <recommendedName>
        <fullName evidence="2">TerD domain-containing protein</fullName>
    </recommendedName>
</protein>
<comment type="caution">
    <text evidence="3">The sequence shown here is derived from an EMBL/GenBank/DDBJ whole genome shotgun (WGS) entry which is preliminary data.</text>
</comment>
<dbReference type="EMBL" id="QGDD01000001">
    <property type="protein sequence ID" value="PWN04239.1"/>
    <property type="molecule type" value="Genomic_DNA"/>
</dbReference>
<dbReference type="PANTHER" id="PTHR32097">
    <property type="entry name" value="CAMP-BINDING PROTEIN 1-RELATED"/>
    <property type="match status" value="1"/>
</dbReference>
<dbReference type="Proteomes" id="UP000245507">
    <property type="component" value="Unassembled WGS sequence"/>
</dbReference>
<dbReference type="Gene3D" id="2.60.60.30">
    <property type="entry name" value="sav2460 like domains"/>
    <property type="match status" value="1"/>
</dbReference>
<evidence type="ECO:0000256" key="1">
    <source>
        <dbReference type="ARBA" id="ARBA00008775"/>
    </source>
</evidence>
<evidence type="ECO:0000313" key="4">
    <source>
        <dbReference type="Proteomes" id="UP000245507"/>
    </source>
</evidence>
<dbReference type="InterPro" id="IPR051324">
    <property type="entry name" value="Stress/Tellurium_Resist"/>
</dbReference>
<organism evidence="3 4">
    <name type="scientific">Nocardioides silvaticus</name>
    <dbReference type="NCBI Taxonomy" id="2201891"/>
    <lineage>
        <taxon>Bacteria</taxon>
        <taxon>Bacillati</taxon>
        <taxon>Actinomycetota</taxon>
        <taxon>Actinomycetes</taxon>
        <taxon>Propionibacteriales</taxon>
        <taxon>Nocardioidaceae</taxon>
        <taxon>Nocardioides</taxon>
    </lineage>
</organism>
<dbReference type="RefSeq" id="WP_109691746.1">
    <property type="nucleotide sequence ID" value="NZ_QGDD01000001.1"/>
</dbReference>
<reference evidence="3 4" key="1">
    <citation type="submission" date="2018-05" db="EMBL/GenBank/DDBJ databases">
        <title>Nocardioides silvaticus genome.</title>
        <authorList>
            <person name="Li C."/>
            <person name="Wang G."/>
        </authorList>
    </citation>
    <scope>NUCLEOTIDE SEQUENCE [LARGE SCALE GENOMIC DNA]</scope>
    <source>
        <strain evidence="3 4">CCTCC AB 2018079</strain>
    </source>
</reference>